<feature type="domain" description="Rhamnogalacturonase A/B/Epimerase-like pectate lyase" evidence="1">
    <location>
        <begin position="659"/>
        <end position="735"/>
    </location>
</feature>
<evidence type="ECO:0000313" key="3">
    <source>
        <dbReference type="Proteomes" id="UP001374803"/>
    </source>
</evidence>
<dbReference type="InterPro" id="IPR013320">
    <property type="entry name" value="ConA-like_dom_sf"/>
</dbReference>
<dbReference type="InterPro" id="IPR012334">
    <property type="entry name" value="Pectin_lyas_fold"/>
</dbReference>
<dbReference type="SUPFAM" id="SSF49899">
    <property type="entry name" value="Concanavalin A-like lectins/glucanases"/>
    <property type="match status" value="2"/>
</dbReference>
<protein>
    <recommendedName>
        <fullName evidence="1">Rhamnogalacturonase A/B/Epimerase-like pectate lyase domain-containing protein</fullName>
    </recommendedName>
</protein>
<dbReference type="Pfam" id="PF12708">
    <property type="entry name" value="Pect-lyase_RHGA_epim"/>
    <property type="match status" value="2"/>
</dbReference>
<dbReference type="Proteomes" id="UP001374803">
    <property type="component" value="Chromosome"/>
</dbReference>
<dbReference type="RefSeq" id="WP_394831071.1">
    <property type="nucleotide sequence ID" value="NZ_CP089929.1"/>
</dbReference>
<dbReference type="EMBL" id="CP089983">
    <property type="protein sequence ID" value="WXB01456.1"/>
    <property type="molecule type" value="Genomic_DNA"/>
</dbReference>
<dbReference type="InterPro" id="IPR011050">
    <property type="entry name" value="Pectin_lyase_fold/virulence"/>
</dbReference>
<evidence type="ECO:0000313" key="2">
    <source>
        <dbReference type="EMBL" id="WXB01456.1"/>
    </source>
</evidence>
<dbReference type="Gene3D" id="2.160.20.10">
    <property type="entry name" value="Single-stranded right-handed beta-helix, Pectin lyase-like"/>
    <property type="match status" value="2"/>
</dbReference>
<dbReference type="Pfam" id="PF13385">
    <property type="entry name" value="Laminin_G_3"/>
    <property type="match status" value="1"/>
</dbReference>
<name>A0ABZ2KV51_9BACT</name>
<keyword evidence="3" id="KW-1185">Reference proteome</keyword>
<evidence type="ECO:0000259" key="1">
    <source>
        <dbReference type="Pfam" id="PF12708"/>
    </source>
</evidence>
<feature type="domain" description="Rhamnogalacturonase A/B/Epimerase-like pectate lyase" evidence="1">
    <location>
        <begin position="30"/>
        <end position="115"/>
    </location>
</feature>
<gene>
    <name evidence="2" type="ORF">LVJ94_31625</name>
</gene>
<dbReference type="InterPro" id="IPR024535">
    <property type="entry name" value="RHGA/B-epi-like_pectate_lyase"/>
</dbReference>
<accession>A0ABZ2KV51</accession>
<dbReference type="SUPFAM" id="SSF51126">
    <property type="entry name" value="Pectin lyase-like"/>
    <property type="match status" value="3"/>
</dbReference>
<sequence>MDEKDGGPSVEPRLSGICKQVVPDGNGDVLNVADFGAKPDGSDAFPGIQSAIDAACAKSVGSGSPPAVYLPAGRYAISRPLTAKCDGFELVGACRDGVTLQPKFEGPAVVLTPDWKPIPTEPALVGSGRSVVTDGTNWHLDLREIPAVELNGKSALTAEAVIKLTGDLPGSTYITQSFGCVSNAAFPCNTNGGAYIMGVVSVGGARPYLSASVTAGGRLVSVGGPAGASSNKCPREGGAEAWSLSPNEAHHVAVTYDGAMVKLFLDGKKVACQVASGPIVQQADETVSVGPFWHGFDLQPRAQPIKGNIDSVRLSDTVRYTEDFDRPTAKFEDDAATMALVNFEELPAPPPAPPGRPALVNSKSLTLAHSRGKPFWLPIRNEIMTPGIGLNAIRLHDFTVEGGMGIFGYGVIGSRFSHLRCLGCDYGVAMMGTNRLSSYEDIEATAGGGRGRFGLVSTVAGGTEFRDIKVEGQTIPFLNGGGAQVMLTNVTVKPNPTSTVYGMVLYYDSAVLNGVNIDASGTSSAWRGAIASVIPWGNLQIQGGHIGNMTNPNQPTSPVLLHRLLNSTGAAAAVIQGTSFTGTASGPAVVHVVDSSGNTKWKPTVVLGGTKDSDVPWSDDSRLVSLAVDPTAVPDPGGIPRFPSASAVVKGQVARGTVFDVTKFGAVADGVSDSYNGIQSAVDVACAAQHRGKTSTVFFPVGAKPYVVDKPVLVSCNGLNLEGAQRAGSVLATRSGGGPALVLEPEGSRGFDGAAWLDLRDASPAGDIDGLTAFTAEAIVKLREPSQGYGGILQSNGCLGSGGALPGCTSAFTLGVNGRGLTGSLTAGGKTYELQGPALAMGTSYHVALAYDGHDVRLFASRVGGNPEPVASAPATGTVSQGLHEDVTVGARTYGFGARVHAPAIKGSIDAVRLSKAALYAPGAYVAPTALPQNGDDTLVALDLHDDVSRGTNRGYAVRGHVASYLQPVWFPVRRSTETDGCTEPRLEGVAVRELSIDLGAGLFALNAVKGTYASVALHGTSFGVTFAGDSSGSTFDEVSLNRGSGRTGILVTNGDGNTYHHLYSGRVKLPLVIAGGSNQRFSDILVDAPGAVYGSIFIDAGVTVEALYNHIVADHAEWKGSLLVINPTQPFQLFKGEIDNGYAIPARSDGTLPQAIPIIVDGGEGIRLAGTSFGAGATHCDPGRGSACAKYPPELVHINSRTRRLNVAIGVTWDDTRVLLTNERDESRFQSIGN</sequence>
<reference evidence="2" key="1">
    <citation type="submission" date="2021-12" db="EMBL/GenBank/DDBJ databases">
        <title>Discovery of the Pendulisporaceae a myxobacterial family with distinct sporulation behavior and unique specialized metabolism.</title>
        <authorList>
            <person name="Garcia R."/>
            <person name="Popoff A."/>
            <person name="Bader C.D."/>
            <person name="Loehr J."/>
            <person name="Walesch S."/>
            <person name="Walt C."/>
            <person name="Boldt J."/>
            <person name="Bunk B."/>
            <person name="Haeckl F.J.F.P.J."/>
            <person name="Gunesch A.P."/>
            <person name="Birkelbach J."/>
            <person name="Nuebel U."/>
            <person name="Pietschmann T."/>
            <person name="Bach T."/>
            <person name="Mueller R."/>
        </authorList>
    </citation>
    <scope>NUCLEOTIDE SEQUENCE</scope>
    <source>
        <strain evidence="2">MSr11367</strain>
    </source>
</reference>
<organism evidence="2 3">
    <name type="scientific">Pendulispora rubella</name>
    <dbReference type="NCBI Taxonomy" id="2741070"/>
    <lineage>
        <taxon>Bacteria</taxon>
        <taxon>Pseudomonadati</taxon>
        <taxon>Myxococcota</taxon>
        <taxon>Myxococcia</taxon>
        <taxon>Myxococcales</taxon>
        <taxon>Sorangiineae</taxon>
        <taxon>Pendulisporaceae</taxon>
        <taxon>Pendulispora</taxon>
    </lineage>
</organism>
<dbReference type="Gene3D" id="2.60.120.200">
    <property type="match status" value="2"/>
</dbReference>
<proteinExistence type="predicted"/>